<reference evidence="2" key="1">
    <citation type="submission" date="2018-05" db="EMBL/GenBank/DDBJ databases">
        <authorList>
            <person name="Lanie J.A."/>
            <person name="Ng W.-L."/>
            <person name="Kazmierczak K.M."/>
            <person name="Andrzejewski T.M."/>
            <person name="Davidsen T.M."/>
            <person name="Wayne K.J."/>
            <person name="Tettelin H."/>
            <person name="Glass J.I."/>
            <person name="Rusch D."/>
            <person name="Podicherti R."/>
            <person name="Tsui H.-C.T."/>
            <person name="Winkler M.E."/>
        </authorList>
    </citation>
    <scope>NUCLEOTIDE SEQUENCE</scope>
</reference>
<evidence type="ECO:0000313" key="2">
    <source>
        <dbReference type="EMBL" id="SUZ77519.1"/>
    </source>
</evidence>
<protein>
    <recommendedName>
        <fullName evidence="1">Alkyl hydroperoxide reductase subunit C/ Thiol specific antioxidant domain-containing protein</fullName>
    </recommendedName>
</protein>
<dbReference type="GO" id="GO:0016491">
    <property type="term" value="F:oxidoreductase activity"/>
    <property type="evidence" value="ECO:0007669"/>
    <property type="project" value="InterPro"/>
</dbReference>
<dbReference type="AlphaFoldDB" id="A0A381QGL5"/>
<dbReference type="Pfam" id="PF00578">
    <property type="entry name" value="AhpC-TSA"/>
    <property type="match status" value="1"/>
</dbReference>
<gene>
    <name evidence="2" type="ORF">METZ01_LOCUS30373</name>
</gene>
<dbReference type="Gene3D" id="3.40.30.10">
    <property type="entry name" value="Glutaredoxin"/>
    <property type="match status" value="1"/>
</dbReference>
<feature type="domain" description="Alkyl hydroperoxide reductase subunit C/ Thiol specific antioxidant" evidence="1">
    <location>
        <begin position="32"/>
        <end position="71"/>
    </location>
</feature>
<accession>A0A381QGL5</accession>
<organism evidence="2">
    <name type="scientific">marine metagenome</name>
    <dbReference type="NCBI Taxonomy" id="408172"/>
    <lineage>
        <taxon>unclassified sequences</taxon>
        <taxon>metagenomes</taxon>
        <taxon>ecological metagenomes</taxon>
    </lineage>
</organism>
<sequence length="72" mass="7800">MSQFAKRLTEVLFMAMFVVMALGTQMASALEVGDKAPDFTLQASDGQTYKLSQFTGEQPVVIAFFPKAFTGG</sequence>
<evidence type="ECO:0000259" key="1">
    <source>
        <dbReference type="Pfam" id="PF00578"/>
    </source>
</evidence>
<dbReference type="InterPro" id="IPR000866">
    <property type="entry name" value="AhpC/TSA"/>
</dbReference>
<dbReference type="GO" id="GO:0016209">
    <property type="term" value="F:antioxidant activity"/>
    <property type="evidence" value="ECO:0007669"/>
    <property type="project" value="InterPro"/>
</dbReference>
<dbReference type="SUPFAM" id="SSF52833">
    <property type="entry name" value="Thioredoxin-like"/>
    <property type="match status" value="1"/>
</dbReference>
<dbReference type="InterPro" id="IPR036249">
    <property type="entry name" value="Thioredoxin-like_sf"/>
</dbReference>
<proteinExistence type="predicted"/>
<dbReference type="EMBL" id="UINC01001319">
    <property type="protein sequence ID" value="SUZ77519.1"/>
    <property type="molecule type" value="Genomic_DNA"/>
</dbReference>
<name>A0A381QGL5_9ZZZZ</name>